<dbReference type="PRINTS" id="PR00789">
    <property type="entry name" value="OSIALOPTASE"/>
</dbReference>
<evidence type="ECO:0000259" key="8">
    <source>
        <dbReference type="Pfam" id="PF00814"/>
    </source>
</evidence>
<keyword evidence="2 7" id="KW-0808">Transferase</keyword>
<dbReference type="Proteomes" id="UP000015464">
    <property type="component" value="Unassembled WGS sequence"/>
</dbReference>
<comment type="cofactor">
    <cofactor evidence="7">
        <name>a divalent metal cation</name>
        <dbReference type="ChEBI" id="CHEBI:60240"/>
    </cofactor>
    <text evidence="7">Binds 1 divalent metal cation per subunit.</text>
</comment>
<dbReference type="PROSITE" id="PS01016">
    <property type="entry name" value="GLYCOPROTEASE"/>
    <property type="match status" value="1"/>
</dbReference>
<dbReference type="PANTHER" id="PTHR11735:SF6">
    <property type="entry name" value="TRNA N6-ADENOSINE THREONYLCARBAMOYLTRANSFERASE, MITOCHONDRIAL"/>
    <property type="match status" value="1"/>
</dbReference>
<evidence type="ECO:0000313" key="9">
    <source>
        <dbReference type="EMBL" id="EPY49721.1"/>
    </source>
</evidence>
<dbReference type="HAMAP" id="MF_01445">
    <property type="entry name" value="TsaD"/>
    <property type="match status" value="1"/>
</dbReference>
<dbReference type="CDD" id="cd24134">
    <property type="entry name" value="ASKHA_NBD_OSGEPL1_QRI7_euk"/>
    <property type="match status" value="1"/>
</dbReference>
<evidence type="ECO:0000313" key="10">
    <source>
        <dbReference type="Proteomes" id="UP000015464"/>
    </source>
</evidence>
<dbReference type="SUPFAM" id="SSF53067">
    <property type="entry name" value="Actin-like ATPase domain"/>
    <property type="match status" value="1"/>
</dbReference>
<evidence type="ECO:0000256" key="2">
    <source>
        <dbReference type="ARBA" id="ARBA00022679"/>
    </source>
</evidence>
<evidence type="ECO:0000256" key="1">
    <source>
        <dbReference type="ARBA" id="ARBA00012156"/>
    </source>
</evidence>
<dbReference type="GO" id="GO:0061711">
    <property type="term" value="F:tRNA N(6)-L-threonylcarbamoyladenine synthase activity"/>
    <property type="evidence" value="ECO:0007669"/>
    <property type="project" value="UniProtKB-EC"/>
</dbReference>
<dbReference type="RefSeq" id="XP_013025065.1">
    <property type="nucleotide sequence ID" value="XM_013169611.1"/>
</dbReference>
<keyword evidence="7" id="KW-0496">Mitochondrion</keyword>
<keyword evidence="5 7" id="KW-0012">Acyltransferase</keyword>
<dbReference type="InterPro" id="IPR043129">
    <property type="entry name" value="ATPase_NBD"/>
</dbReference>
<dbReference type="PANTHER" id="PTHR11735">
    <property type="entry name" value="TRNA N6-ADENOSINE THREONYLCARBAMOYLTRANSFERASE"/>
    <property type="match status" value="1"/>
</dbReference>
<dbReference type="OrthoDB" id="10259622at2759"/>
<comment type="subunit">
    <text evidence="7">Homodimer.</text>
</comment>
<accession>S9X7G7</accession>
<evidence type="ECO:0000256" key="3">
    <source>
        <dbReference type="ARBA" id="ARBA00022694"/>
    </source>
</evidence>
<keyword evidence="4 7" id="KW-0479">Metal-binding</keyword>
<protein>
    <recommendedName>
        <fullName evidence="1">N(6)-L-threonylcarbamoyladenine synthase</fullName>
        <ecNumber evidence="1">2.3.1.234</ecNumber>
    </recommendedName>
</protein>
<dbReference type="GO" id="GO:0072670">
    <property type="term" value="P:mitochondrial tRNA threonylcarbamoyladenosine modification"/>
    <property type="evidence" value="ECO:0007669"/>
    <property type="project" value="EnsemblFungi"/>
</dbReference>
<evidence type="ECO:0000256" key="4">
    <source>
        <dbReference type="ARBA" id="ARBA00022723"/>
    </source>
</evidence>
<dbReference type="EC" id="2.3.1.234" evidence="1"/>
<dbReference type="OMA" id="NAAMIGC"/>
<dbReference type="eggNOG" id="KOG2707">
    <property type="taxonomic scope" value="Eukaryota"/>
</dbReference>
<comment type="subcellular location">
    <subcellularLocation>
        <location evidence="7">Mitochondrion</location>
    </subcellularLocation>
</comment>
<dbReference type="STRING" id="653667.S9X7G7"/>
<dbReference type="NCBIfam" id="TIGR00329">
    <property type="entry name" value="gcp_kae1"/>
    <property type="match status" value="1"/>
</dbReference>
<dbReference type="InterPro" id="IPR017860">
    <property type="entry name" value="Peptidase_M22_CS"/>
</dbReference>
<keyword evidence="3 7" id="KW-0819">tRNA processing</keyword>
<gene>
    <name evidence="9" type="ORF">SPOG_03198</name>
</gene>
<sequence length="393" mass="43548">MHRLYRLSNQLHYGFNCTRVIPSCRKITSLAIETSCDDTSVAVVQKTSSESLPNIVCLNTHRTLSKYEMYGGIHPSIVIQEHQKNLARVVYETIKQSQSLGVSNYDLITVTRGPGMLGPLAIGLNFAKGLAVGLNKPLLAIHHMQAHALTVQLESQIPFPFLSILVSGGHTILILSRSVVAHEILASTTDIAVGDYLDKCAKYLEIPWNNQMPAAALEKFAAPTLDDLNVDCNPPNPMSTGEKAHNPNFSFSGLESYARRLITSKSWSFSEKKILAYKLQEAAFKHICQKITKAIESTDLSDVRFLVCSGGVARNSVLKKMLEELLISLHSRGLIPETKLVYPSLELCSDNAAMVAYTGIRMFEEGFKSSLEVEPIRKWPINSILNVNGWIHR</sequence>
<name>S9X7G7_SCHCR</name>
<evidence type="ECO:0000256" key="6">
    <source>
        <dbReference type="ARBA" id="ARBA00048117"/>
    </source>
</evidence>
<dbReference type="InterPro" id="IPR017861">
    <property type="entry name" value="KAE1/TsaD"/>
</dbReference>
<dbReference type="InterPro" id="IPR000905">
    <property type="entry name" value="Gcp-like_dom"/>
</dbReference>
<dbReference type="GO" id="GO:0008252">
    <property type="term" value="F:nucleotidase activity"/>
    <property type="evidence" value="ECO:0007669"/>
    <property type="project" value="EnsemblFungi"/>
</dbReference>
<dbReference type="GO" id="GO:0046872">
    <property type="term" value="F:metal ion binding"/>
    <property type="evidence" value="ECO:0007669"/>
    <property type="project" value="UniProtKB-KW"/>
</dbReference>
<dbReference type="GO" id="GO:0000049">
    <property type="term" value="F:tRNA binding"/>
    <property type="evidence" value="ECO:0007669"/>
    <property type="project" value="EnsemblFungi"/>
</dbReference>
<feature type="domain" description="Gcp-like" evidence="8">
    <location>
        <begin position="65"/>
        <end position="357"/>
    </location>
</feature>
<organism evidence="9 10">
    <name type="scientific">Schizosaccharomyces cryophilus (strain OY26 / ATCC MYA-4695 / CBS 11777 / NBRC 106824 / NRRL Y48691)</name>
    <name type="common">Fission yeast</name>
    <dbReference type="NCBI Taxonomy" id="653667"/>
    <lineage>
        <taxon>Eukaryota</taxon>
        <taxon>Fungi</taxon>
        <taxon>Dikarya</taxon>
        <taxon>Ascomycota</taxon>
        <taxon>Taphrinomycotina</taxon>
        <taxon>Schizosaccharomycetes</taxon>
        <taxon>Schizosaccharomycetales</taxon>
        <taxon>Schizosaccharomycetaceae</taxon>
        <taxon>Schizosaccharomyces</taxon>
    </lineage>
</organism>
<reference evidence="9 10" key="1">
    <citation type="journal article" date="2011" name="Science">
        <title>Comparative functional genomics of the fission yeasts.</title>
        <authorList>
            <person name="Rhind N."/>
            <person name="Chen Z."/>
            <person name="Yassour M."/>
            <person name="Thompson D.A."/>
            <person name="Haas B.J."/>
            <person name="Habib N."/>
            <person name="Wapinski I."/>
            <person name="Roy S."/>
            <person name="Lin M.F."/>
            <person name="Heiman D.I."/>
            <person name="Young S.K."/>
            <person name="Furuya K."/>
            <person name="Guo Y."/>
            <person name="Pidoux A."/>
            <person name="Chen H.M."/>
            <person name="Robbertse B."/>
            <person name="Goldberg J.M."/>
            <person name="Aoki K."/>
            <person name="Bayne E.H."/>
            <person name="Berlin A.M."/>
            <person name="Desjardins C.A."/>
            <person name="Dobbs E."/>
            <person name="Dukaj L."/>
            <person name="Fan L."/>
            <person name="FitzGerald M.G."/>
            <person name="French C."/>
            <person name="Gujja S."/>
            <person name="Hansen K."/>
            <person name="Keifenheim D."/>
            <person name="Levin J.Z."/>
            <person name="Mosher R.A."/>
            <person name="Mueller C.A."/>
            <person name="Pfiffner J."/>
            <person name="Priest M."/>
            <person name="Russ C."/>
            <person name="Smialowska A."/>
            <person name="Swoboda P."/>
            <person name="Sykes S.M."/>
            <person name="Vaughn M."/>
            <person name="Vengrova S."/>
            <person name="Yoder R."/>
            <person name="Zeng Q."/>
            <person name="Allshire R."/>
            <person name="Baulcombe D."/>
            <person name="Birren B.W."/>
            <person name="Brown W."/>
            <person name="Ekwall K."/>
            <person name="Kellis M."/>
            <person name="Leatherwood J."/>
            <person name="Levin H."/>
            <person name="Margalit H."/>
            <person name="Martienssen R."/>
            <person name="Nieduszynski C.A."/>
            <person name="Spatafora J.W."/>
            <person name="Friedman N."/>
            <person name="Dalgaard J.Z."/>
            <person name="Baumann P."/>
            <person name="Niki H."/>
            <person name="Regev A."/>
            <person name="Nusbaum C."/>
        </authorList>
    </citation>
    <scope>NUCLEOTIDE SEQUENCE [LARGE SCALE GENOMIC DNA]</scope>
    <source>
        <strain evidence="10">OY26 / ATCC MYA-4695 / CBS 11777 / NBRC 106824 / NRRL Y48691</strain>
    </source>
</reference>
<comment type="similarity">
    <text evidence="7">Belongs to the KAE1 / TsaD family.</text>
</comment>
<comment type="function">
    <text evidence="7">Required for the formation of a threonylcarbamoyl group on adenosine at position 37 (t(6)A37) in mitochondrial tRNAs that read codons beginning with adenine. Probably involved in the transfer of the threonylcarbamoyl moiety of threonylcarbamoyl-AMP (TC-AMP) to the N6 group of A37. Involved in mitochondrial genome maintenance.</text>
</comment>
<dbReference type="AlphaFoldDB" id="S9X7G7"/>
<dbReference type="GeneID" id="25037515"/>
<dbReference type="GO" id="GO:0005759">
    <property type="term" value="C:mitochondrial matrix"/>
    <property type="evidence" value="ECO:0007669"/>
    <property type="project" value="EnsemblFungi"/>
</dbReference>
<dbReference type="EMBL" id="KE546994">
    <property type="protein sequence ID" value="EPY49721.1"/>
    <property type="molecule type" value="Genomic_DNA"/>
</dbReference>
<proteinExistence type="inferred from homology"/>
<dbReference type="InterPro" id="IPR022450">
    <property type="entry name" value="TsaD"/>
</dbReference>
<dbReference type="Pfam" id="PF00814">
    <property type="entry name" value="TsaD"/>
    <property type="match status" value="1"/>
</dbReference>
<evidence type="ECO:0000256" key="5">
    <source>
        <dbReference type="ARBA" id="ARBA00023315"/>
    </source>
</evidence>
<keyword evidence="10" id="KW-1185">Reference proteome</keyword>
<dbReference type="Gene3D" id="3.30.420.40">
    <property type="match status" value="3"/>
</dbReference>
<comment type="catalytic activity">
    <reaction evidence="6 7">
        <text>L-threonylcarbamoyladenylate + adenosine(37) in tRNA = N(6)-L-threonylcarbamoyladenosine(37) in tRNA + AMP + H(+)</text>
        <dbReference type="Rhea" id="RHEA:37059"/>
        <dbReference type="Rhea" id="RHEA-COMP:10162"/>
        <dbReference type="Rhea" id="RHEA-COMP:10163"/>
        <dbReference type="ChEBI" id="CHEBI:15378"/>
        <dbReference type="ChEBI" id="CHEBI:73682"/>
        <dbReference type="ChEBI" id="CHEBI:74411"/>
        <dbReference type="ChEBI" id="CHEBI:74418"/>
        <dbReference type="ChEBI" id="CHEBI:456215"/>
        <dbReference type="EC" id="2.3.1.234"/>
    </reaction>
</comment>
<evidence type="ECO:0000256" key="7">
    <source>
        <dbReference type="HAMAP-Rule" id="MF_03179"/>
    </source>
</evidence>
<dbReference type="HOGENOM" id="CLU_023208_4_1_1"/>